<name>A0A537LTT7_9BACT</name>
<dbReference type="GO" id="GO:0051539">
    <property type="term" value="F:4 iron, 4 sulfur cluster binding"/>
    <property type="evidence" value="ECO:0007669"/>
    <property type="project" value="UniProtKB-KW"/>
</dbReference>
<comment type="caution">
    <text evidence="9">The sequence shown here is derived from an EMBL/GenBank/DDBJ whole genome shotgun (WGS) entry which is preliminary data.</text>
</comment>
<evidence type="ECO:0000313" key="11">
    <source>
        <dbReference type="Proteomes" id="UP000318661"/>
    </source>
</evidence>
<dbReference type="GO" id="GO:0046872">
    <property type="term" value="F:metal ion binding"/>
    <property type="evidence" value="ECO:0007669"/>
    <property type="project" value="UniProtKB-KW"/>
</dbReference>
<keyword evidence="2" id="KW-0479">Metal-binding</keyword>
<dbReference type="Gene3D" id="3.40.920.10">
    <property type="entry name" value="Pyruvate-ferredoxin oxidoreductase, PFOR, domain III"/>
    <property type="match status" value="1"/>
</dbReference>
<evidence type="ECO:0000256" key="2">
    <source>
        <dbReference type="ARBA" id="ARBA00022723"/>
    </source>
</evidence>
<dbReference type="Proteomes" id="UP000318661">
    <property type="component" value="Unassembled WGS sequence"/>
</dbReference>
<evidence type="ECO:0000256" key="1">
    <source>
        <dbReference type="ARBA" id="ARBA00022485"/>
    </source>
</evidence>
<feature type="domain" description="4Fe-4S ferredoxin-type" evidence="7">
    <location>
        <begin position="302"/>
        <end position="332"/>
    </location>
</feature>
<accession>A0A537LTT7</accession>
<evidence type="ECO:0000313" key="10">
    <source>
        <dbReference type="Proteomes" id="UP000315217"/>
    </source>
</evidence>
<keyword evidence="1" id="KW-0004">4Fe-4S</keyword>
<dbReference type="PANTHER" id="PTHR43724">
    <property type="entry name" value="PYRUVATE SYNTHASE SUBUNIT PORD"/>
    <property type="match status" value="1"/>
</dbReference>
<gene>
    <name evidence="9" type="ORF">E6G98_04890</name>
    <name evidence="8" type="ORF">E6G99_09775</name>
</gene>
<dbReference type="AlphaFoldDB" id="A0A537LTT7"/>
<keyword evidence="4" id="KW-0560">Oxidoreductase</keyword>
<dbReference type="PROSITE" id="PS00198">
    <property type="entry name" value="4FE4S_FER_1"/>
    <property type="match status" value="2"/>
</dbReference>
<keyword evidence="3" id="KW-0677">Repeat</keyword>
<dbReference type="EMBL" id="VBAJ01000246">
    <property type="protein sequence ID" value="TMJ05501.1"/>
    <property type="molecule type" value="Genomic_DNA"/>
</dbReference>
<evidence type="ECO:0000256" key="4">
    <source>
        <dbReference type="ARBA" id="ARBA00023002"/>
    </source>
</evidence>
<evidence type="ECO:0000313" key="9">
    <source>
        <dbReference type="EMBL" id="TMJ11414.1"/>
    </source>
</evidence>
<dbReference type="Pfam" id="PF14697">
    <property type="entry name" value="Fer4_21"/>
    <property type="match status" value="1"/>
</dbReference>
<evidence type="ECO:0000259" key="7">
    <source>
        <dbReference type="PROSITE" id="PS51379"/>
    </source>
</evidence>
<protein>
    <submittedName>
        <fullName evidence="9">(4Fe-4S)-binding protein</fullName>
    </submittedName>
</protein>
<dbReference type="InterPro" id="IPR017896">
    <property type="entry name" value="4Fe4S_Fe-S-bd"/>
</dbReference>
<evidence type="ECO:0000313" key="8">
    <source>
        <dbReference type="EMBL" id="TMJ05501.1"/>
    </source>
</evidence>
<dbReference type="GO" id="GO:0016491">
    <property type="term" value="F:oxidoreductase activity"/>
    <property type="evidence" value="ECO:0007669"/>
    <property type="project" value="UniProtKB-KW"/>
</dbReference>
<keyword evidence="5" id="KW-0408">Iron</keyword>
<dbReference type="Gene3D" id="3.30.70.20">
    <property type="match status" value="1"/>
</dbReference>
<dbReference type="SUPFAM" id="SSF54862">
    <property type="entry name" value="4Fe-4S ferredoxins"/>
    <property type="match status" value="1"/>
</dbReference>
<feature type="domain" description="4Fe-4S ferredoxin-type" evidence="7">
    <location>
        <begin position="272"/>
        <end position="301"/>
    </location>
</feature>
<evidence type="ECO:0000256" key="3">
    <source>
        <dbReference type="ARBA" id="ARBA00022737"/>
    </source>
</evidence>
<dbReference type="InterPro" id="IPR002869">
    <property type="entry name" value="Pyrv_flavodox_OxRed_cen"/>
</dbReference>
<evidence type="ECO:0000256" key="6">
    <source>
        <dbReference type="ARBA" id="ARBA00023014"/>
    </source>
</evidence>
<dbReference type="EMBL" id="VBAI01000068">
    <property type="protein sequence ID" value="TMJ11414.1"/>
    <property type="molecule type" value="Genomic_DNA"/>
</dbReference>
<proteinExistence type="predicted"/>
<dbReference type="InterPro" id="IPR017900">
    <property type="entry name" value="4Fe4S_Fe_S_CS"/>
</dbReference>
<evidence type="ECO:0000256" key="5">
    <source>
        <dbReference type="ARBA" id="ARBA00023004"/>
    </source>
</evidence>
<dbReference type="PANTHER" id="PTHR43724:SF1">
    <property type="entry name" value="PYRUVATE SYNTHASE SUBUNIT PORD"/>
    <property type="match status" value="1"/>
</dbReference>
<sequence length="411" mass="45862">MGRLFAVEIVYRGIFQKNLAKNISRGIVLAAKHDGKTGISFGRYGDSPERNGIPAKNFAIVATDDETLQEGMAKYEPKETDISISVDDTLCKGVESWAWYGLQPINRLLKPNGTLIVTTMKGPEAVIEMCHRKDAPYRLALLTAIPSFSGLWVYKDDHTDVRILGAIAKVLPELLSLKSVEKAIKEEWHDDLKVKSAQKAFERVTTSVVSPQEGNPEKPYEFELPKWYELREGLAIPSIPKGKEIADPVSQQTGGFRPDRNPTFKKYSTRTMRPVVDFDTCVKCTLCWLQCPDSCFDVTPDGYYDANMQACCGCGVCEAVCPVANCITMVNETAFADNASQWEMWKKEKPAYKTWLQEKIQHKPERSHGFWVRGQYEKQVDQMVKDGIVDTGGEAITEKVVTDVGEASAGG</sequence>
<dbReference type="Proteomes" id="UP000315217">
    <property type="component" value="Unassembled WGS sequence"/>
</dbReference>
<keyword evidence="6" id="KW-0411">Iron-sulfur</keyword>
<dbReference type="PROSITE" id="PS51379">
    <property type="entry name" value="4FE4S_FER_2"/>
    <property type="match status" value="2"/>
</dbReference>
<organism evidence="9 10">
    <name type="scientific">Candidatus Segetimicrobium genomatis</name>
    <dbReference type="NCBI Taxonomy" id="2569760"/>
    <lineage>
        <taxon>Bacteria</taxon>
        <taxon>Bacillati</taxon>
        <taxon>Candidatus Sysuimicrobiota</taxon>
        <taxon>Candidatus Sysuimicrobiia</taxon>
        <taxon>Candidatus Sysuimicrobiales</taxon>
        <taxon>Candidatus Segetimicrobiaceae</taxon>
        <taxon>Candidatus Segetimicrobium</taxon>
    </lineage>
</organism>
<reference evidence="10 11" key="1">
    <citation type="journal article" date="2019" name="Nat. Microbiol.">
        <title>Mediterranean grassland soil C-N compound turnover is dependent on rainfall and depth, and is mediated by genomically divergent microorganisms.</title>
        <authorList>
            <person name="Diamond S."/>
            <person name="Andeer P.F."/>
            <person name="Li Z."/>
            <person name="Crits-Christoph A."/>
            <person name="Burstein D."/>
            <person name="Anantharaman K."/>
            <person name="Lane K.R."/>
            <person name="Thomas B.C."/>
            <person name="Pan C."/>
            <person name="Northen T.R."/>
            <person name="Banfield J.F."/>
        </authorList>
    </citation>
    <scope>NUCLEOTIDE SEQUENCE [LARGE SCALE GENOMIC DNA]</scope>
    <source>
        <strain evidence="9">NP_1</strain>
        <strain evidence="8">NP_2</strain>
    </source>
</reference>